<keyword evidence="2" id="KW-1185">Reference proteome</keyword>
<dbReference type="Proteomes" id="UP000598820">
    <property type="component" value="Unassembled WGS sequence"/>
</dbReference>
<proteinExistence type="predicted"/>
<accession>A0A927GAF4</accession>
<gene>
    <name evidence="1" type="ORF">IC229_33200</name>
</gene>
<evidence type="ECO:0000313" key="1">
    <source>
        <dbReference type="EMBL" id="MBD2705516.1"/>
    </source>
</evidence>
<dbReference type="RefSeq" id="WP_190893012.1">
    <property type="nucleotide sequence ID" value="NZ_JACWZY010000059.1"/>
</dbReference>
<comment type="caution">
    <text evidence="1">The sequence shown here is derived from an EMBL/GenBank/DDBJ whole genome shotgun (WGS) entry which is preliminary data.</text>
</comment>
<dbReference type="AlphaFoldDB" id="A0A927GAF4"/>
<name>A0A927GAF4_9BACT</name>
<organism evidence="1 2">
    <name type="scientific">Spirosoma profusum</name>
    <dbReference type="NCBI Taxonomy" id="2771354"/>
    <lineage>
        <taxon>Bacteria</taxon>
        <taxon>Pseudomonadati</taxon>
        <taxon>Bacteroidota</taxon>
        <taxon>Cytophagia</taxon>
        <taxon>Cytophagales</taxon>
        <taxon>Cytophagaceae</taxon>
        <taxon>Spirosoma</taxon>
    </lineage>
</organism>
<reference evidence="1" key="1">
    <citation type="submission" date="2020-09" db="EMBL/GenBank/DDBJ databases">
        <authorList>
            <person name="Kim M.K."/>
        </authorList>
    </citation>
    <scope>NUCLEOTIDE SEQUENCE</scope>
    <source>
        <strain evidence="1">BT702</strain>
    </source>
</reference>
<evidence type="ECO:0000313" key="2">
    <source>
        <dbReference type="Proteomes" id="UP000598820"/>
    </source>
</evidence>
<sequence>MEQVSHPKKDEPRLYVHEGKGHYIGSVVVVIAHSESEGWQLIRDYLDSNGLSEPVNMTKTVNLTSIHSELIYAQNGDY</sequence>
<protein>
    <submittedName>
        <fullName evidence="1">Uncharacterized protein</fullName>
    </submittedName>
</protein>
<dbReference type="EMBL" id="JACWZY010000059">
    <property type="protein sequence ID" value="MBD2705516.1"/>
    <property type="molecule type" value="Genomic_DNA"/>
</dbReference>